<sequence length="435" mass="51246">MNSKFKWALGILIVAFFAYYAINFFFYRSEGDKVVEIYFADRITAAHKKLIEIYNDRNKGKVRVIPIDFPNFDFSTNERKEVLARSLRGTGDGIDLFAVDIIWVQRFAKWGESLDKYLTEEEKKRLLPLAVESCYFNGELVAAPLVLVNSICYYREDLVETLPKGKELIEKLDSANITWEDFLSYRKLYKGDKPFYIFPAADYEGMICNFMEFLLSLNPNYFQQYGFNLDRPEAEKALQFMVDLIYKYKATPPVVTKFTEISSYEYFINNDGLVIHGWPTYDMDFINEPFDKEKQSRLKKMWIPYFKDGVPTSVVGGWDLMVSKFSTKKKETIDFLKFLLSDEAQEIFYKLSGHYPVVKRFYEDSVYLNKYPEIPKIKEYLKTAKHRPAHPDYTRFSKIMSYYIDEALKRRLSVKEALNKATNAIQLEKNILQER</sequence>
<evidence type="ECO:0000256" key="1">
    <source>
        <dbReference type="ARBA" id="ARBA00008520"/>
    </source>
</evidence>
<proteinExistence type="inferred from homology"/>
<keyword evidence="4" id="KW-0472">Membrane</keyword>
<dbReference type="AlphaFoldDB" id="I7A189"/>
<dbReference type="PANTHER" id="PTHR30061:SF50">
    <property type="entry name" value="MALTOSE_MALTODEXTRIN-BINDING PERIPLASMIC PROTEIN"/>
    <property type="match status" value="1"/>
</dbReference>
<evidence type="ECO:0000313" key="5">
    <source>
        <dbReference type="EMBL" id="AFN73746.1"/>
    </source>
</evidence>
<dbReference type="GO" id="GO:1901982">
    <property type="term" value="F:maltose binding"/>
    <property type="evidence" value="ECO:0007669"/>
    <property type="project" value="TreeGrafter"/>
</dbReference>
<dbReference type="STRING" id="1191523.MROS_0503"/>
<dbReference type="PANTHER" id="PTHR30061">
    <property type="entry name" value="MALTOSE-BINDING PERIPLASMIC PROTEIN"/>
    <property type="match status" value="1"/>
</dbReference>
<dbReference type="RefSeq" id="WP_014855183.1">
    <property type="nucleotide sequence ID" value="NC_018178.1"/>
</dbReference>
<gene>
    <name evidence="5" type="ordered locus">MROS_0503</name>
</gene>
<keyword evidence="5" id="KW-0762">Sugar transport</keyword>
<keyword evidence="3" id="KW-0732">Signal</keyword>
<reference evidence="5 6" key="1">
    <citation type="journal article" date="2013" name="PLoS ONE">
        <title>Genomic analysis of Melioribacter roseus, facultatively anaerobic organotrophic bacterium representing a novel deep lineage within Bacteriodetes/Chlorobi group.</title>
        <authorList>
            <person name="Kadnikov V.V."/>
            <person name="Mardanov A.V."/>
            <person name="Podosokorskaya O.A."/>
            <person name="Gavrilov S.N."/>
            <person name="Kublanov I.V."/>
            <person name="Beletsky A.V."/>
            <person name="Bonch-Osmolovskaya E.A."/>
            <person name="Ravin N.V."/>
        </authorList>
    </citation>
    <scope>NUCLEOTIDE SEQUENCE [LARGE SCALE GENOMIC DNA]</scope>
    <source>
        <strain evidence="6">JCM 17771 / P3M-2</strain>
    </source>
</reference>
<comment type="similarity">
    <text evidence="1">Belongs to the bacterial solute-binding protein 1 family.</text>
</comment>
<keyword evidence="6" id="KW-1185">Reference proteome</keyword>
<feature type="transmembrane region" description="Helical" evidence="4">
    <location>
        <begin position="7"/>
        <end position="27"/>
    </location>
</feature>
<keyword evidence="4" id="KW-0812">Transmembrane</keyword>
<organism evidence="5 6">
    <name type="scientific">Melioribacter roseus (strain DSM 23840 / JCM 17771 / VKM B-2668 / P3M-2)</name>
    <dbReference type="NCBI Taxonomy" id="1191523"/>
    <lineage>
        <taxon>Bacteria</taxon>
        <taxon>Pseudomonadati</taxon>
        <taxon>Ignavibacteriota</taxon>
        <taxon>Ignavibacteria</taxon>
        <taxon>Ignavibacteriales</taxon>
        <taxon>Melioribacteraceae</taxon>
        <taxon>Melioribacter</taxon>
    </lineage>
</organism>
<dbReference type="EMBL" id="CP003557">
    <property type="protein sequence ID" value="AFN73746.1"/>
    <property type="molecule type" value="Genomic_DNA"/>
</dbReference>
<dbReference type="Gene3D" id="3.40.190.10">
    <property type="entry name" value="Periplasmic binding protein-like II"/>
    <property type="match status" value="2"/>
</dbReference>
<dbReference type="HOGENOM" id="CLU_031285_9_1_10"/>
<evidence type="ECO:0000313" key="6">
    <source>
        <dbReference type="Proteomes" id="UP000009011"/>
    </source>
</evidence>
<dbReference type="KEGG" id="mro:MROS_0503"/>
<dbReference type="OrthoDB" id="9770625at2"/>
<keyword evidence="4" id="KW-1133">Transmembrane helix</keyword>
<accession>I7A189</accession>
<evidence type="ECO:0000256" key="4">
    <source>
        <dbReference type="SAM" id="Phobius"/>
    </source>
</evidence>
<dbReference type="SUPFAM" id="SSF53850">
    <property type="entry name" value="Periplasmic binding protein-like II"/>
    <property type="match status" value="1"/>
</dbReference>
<keyword evidence="2" id="KW-0813">Transport</keyword>
<dbReference type="GO" id="GO:0042956">
    <property type="term" value="P:maltodextrin transmembrane transport"/>
    <property type="evidence" value="ECO:0007669"/>
    <property type="project" value="TreeGrafter"/>
</dbReference>
<evidence type="ECO:0000256" key="3">
    <source>
        <dbReference type="ARBA" id="ARBA00022729"/>
    </source>
</evidence>
<evidence type="ECO:0000256" key="2">
    <source>
        <dbReference type="ARBA" id="ARBA00022448"/>
    </source>
</evidence>
<dbReference type="GO" id="GO:0015768">
    <property type="term" value="P:maltose transport"/>
    <property type="evidence" value="ECO:0007669"/>
    <property type="project" value="TreeGrafter"/>
</dbReference>
<dbReference type="GO" id="GO:0055052">
    <property type="term" value="C:ATP-binding cassette (ABC) transporter complex, substrate-binding subunit-containing"/>
    <property type="evidence" value="ECO:0007669"/>
    <property type="project" value="TreeGrafter"/>
</dbReference>
<protein>
    <submittedName>
        <fullName evidence="5">ABC-type sugar transport system periplasmic component</fullName>
    </submittedName>
</protein>
<dbReference type="Pfam" id="PF01547">
    <property type="entry name" value="SBP_bac_1"/>
    <property type="match status" value="1"/>
</dbReference>
<dbReference type="InterPro" id="IPR006059">
    <property type="entry name" value="SBP"/>
</dbReference>
<dbReference type="eggNOG" id="COG1653">
    <property type="taxonomic scope" value="Bacteria"/>
</dbReference>
<dbReference type="Proteomes" id="UP000009011">
    <property type="component" value="Chromosome"/>
</dbReference>
<name>I7A189_MELRP</name>